<dbReference type="Pfam" id="PF13439">
    <property type="entry name" value="Glyco_transf_4"/>
    <property type="match status" value="1"/>
</dbReference>
<evidence type="ECO:0000313" key="3">
    <source>
        <dbReference type="Proteomes" id="UP000316584"/>
    </source>
</evidence>
<dbReference type="AlphaFoldDB" id="A0A518N245"/>
<sequence length="383" mass="42646">MRYTIVTETYPPEVNGVALTVRELERGLRARGHEVEVVRPRQQHREREAAGHLLTRGARLPFYAGLRFGLPAAGRLRRRWRRQRPDAIYIATEGPLGWSAMRAARTLGIPVATGFHTRFDQYMRDYGAEFMQPVALAWMRRFHNGSAATLVPTMELRAELERLDFGNVVHLPRAVDTRRFDPAHRDEALRARWGVAPGDLAVAYVGRVAAEKNLDLAIRAFRALQELRPDARFIWVGEGPELAAIRQANPDFIYCGLQRGDSLARHFASADLFLFPSLSETFGNVTLEAMASGVATVAYCYGAAAEHLRHGLHGAAVTPHDEDAFIDAACRLSLEDAARRDMGDNARRAVRSLRPAQVAADFDAILEGIARRRSLVDVHAAIA</sequence>
<dbReference type="GO" id="GO:0016757">
    <property type="term" value="F:glycosyltransferase activity"/>
    <property type="evidence" value="ECO:0007669"/>
    <property type="project" value="TreeGrafter"/>
</dbReference>
<dbReference type="RefSeq" id="WP_144890187.1">
    <property type="nucleotide sequence ID" value="NZ_CP042218.1"/>
</dbReference>
<name>A0A518N245_9GAMM</name>
<dbReference type="PANTHER" id="PTHR45947">
    <property type="entry name" value="SULFOQUINOVOSYL TRANSFERASE SQD2"/>
    <property type="match status" value="1"/>
</dbReference>
<dbReference type="Proteomes" id="UP000316584">
    <property type="component" value="Chromosome"/>
</dbReference>
<dbReference type="OrthoDB" id="9802525at2"/>
<dbReference type="KEGG" id="lug:FPZ22_03080"/>
<dbReference type="EMBL" id="CP042218">
    <property type="protein sequence ID" value="QDW66001.1"/>
    <property type="molecule type" value="Genomic_DNA"/>
</dbReference>
<keyword evidence="2" id="KW-0808">Transferase</keyword>
<proteinExistence type="predicted"/>
<dbReference type="PANTHER" id="PTHR45947:SF3">
    <property type="entry name" value="SULFOQUINOVOSYL TRANSFERASE SQD2"/>
    <property type="match status" value="1"/>
</dbReference>
<dbReference type="InterPro" id="IPR028098">
    <property type="entry name" value="Glyco_trans_4-like_N"/>
</dbReference>
<dbReference type="Gene3D" id="3.40.50.2000">
    <property type="entry name" value="Glycogen Phosphorylase B"/>
    <property type="match status" value="2"/>
</dbReference>
<feature type="domain" description="Glycosyltransferase subfamily 4-like N-terminal" evidence="1">
    <location>
        <begin position="14"/>
        <end position="179"/>
    </location>
</feature>
<reference evidence="2 3" key="1">
    <citation type="submission" date="2019-07" db="EMBL/GenBank/DDBJ databases">
        <title>Full genome sequence of Luteimonas sp. Gr-4.</title>
        <authorList>
            <person name="Im W.-T."/>
        </authorList>
    </citation>
    <scope>NUCLEOTIDE SEQUENCE [LARGE SCALE GENOMIC DNA]</scope>
    <source>
        <strain evidence="2 3">Gr-4</strain>
    </source>
</reference>
<dbReference type="Pfam" id="PF13692">
    <property type="entry name" value="Glyco_trans_1_4"/>
    <property type="match status" value="1"/>
</dbReference>
<dbReference type="CDD" id="cd03814">
    <property type="entry name" value="GT4-like"/>
    <property type="match status" value="1"/>
</dbReference>
<gene>
    <name evidence="2" type="ORF">FPZ22_03080</name>
</gene>
<evidence type="ECO:0000313" key="2">
    <source>
        <dbReference type="EMBL" id="QDW66001.1"/>
    </source>
</evidence>
<organism evidence="2 3">
    <name type="scientific">Luteimonas granuli</name>
    <dbReference type="NCBI Taxonomy" id="1176533"/>
    <lineage>
        <taxon>Bacteria</taxon>
        <taxon>Pseudomonadati</taxon>
        <taxon>Pseudomonadota</taxon>
        <taxon>Gammaproteobacteria</taxon>
        <taxon>Lysobacterales</taxon>
        <taxon>Lysobacteraceae</taxon>
        <taxon>Luteimonas</taxon>
    </lineage>
</organism>
<accession>A0A518N245</accession>
<dbReference type="SUPFAM" id="SSF53756">
    <property type="entry name" value="UDP-Glycosyltransferase/glycogen phosphorylase"/>
    <property type="match status" value="1"/>
</dbReference>
<keyword evidence="3" id="KW-1185">Reference proteome</keyword>
<evidence type="ECO:0000259" key="1">
    <source>
        <dbReference type="Pfam" id="PF13439"/>
    </source>
</evidence>
<dbReference type="InterPro" id="IPR050194">
    <property type="entry name" value="Glycosyltransferase_grp1"/>
</dbReference>
<protein>
    <submittedName>
        <fullName evidence="2">Glycosyltransferase family 1 protein</fullName>
    </submittedName>
</protein>